<dbReference type="EMBL" id="GBXM01051439">
    <property type="protein sequence ID" value="JAH57138.1"/>
    <property type="molecule type" value="Transcribed_RNA"/>
</dbReference>
<reference evidence="1" key="1">
    <citation type="submission" date="2014-11" db="EMBL/GenBank/DDBJ databases">
        <authorList>
            <person name="Amaro Gonzalez C."/>
        </authorList>
    </citation>
    <scope>NUCLEOTIDE SEQUENCE</scope>
</reference>
<organism evidence="1">
    <name type="scientific">Anguilla anguilla</name>
    <name type="common">European freshwater eel</name>
    <name type="synonym">Muraena anguilla</name>
    <dbReference type="NCBI Taxonomy" id="7936"/>
    <lineage>
        <taxon>Eukaryota</taxon>
        <taxon>Metazoa</taxon>
        <taxon>Chordata</taxon>
        <taxon>Craniata</taxon>
        <taxon>Vertebrata</taxon>
        <taxon>Euteleostomi</taxon>
        <taxon>Actinopterygii</taxon>
        <taxon>Neopterygii</taxon>
        <taxon>Teleostei</taxon>
        <taxon>Anguilliformes</taxon>
        <taxon>Anguillidae</taxon>
        <taxon>Anguilla</taxon>
    </lineage>
</organism>
<sequence length="11" mass="1332">MRTQPVERAPF</sequence>
<protein>
    <submittedName>
        <fullName evidence="1">Uncharacterized protein</fullName>
    </submittedName>
</protein>
<accession>A0A0E9TWL6</accession>
<name>A0A0E9TWL6_ANGAN</name>
<proteinExistence type="predicted"/>
<reference evidence="1" key="2">
    <citation type="journal article" date="2015" name="Fish Shellfish Immunol.">
        <title>Early steps in the European eel (Anguilla anguilla)-Vibrio vulnificus interaction in the gills: Role of the RtxA13 toxin.</title>
        <authorList>
            <person name="Callol A."/>
            <person name="Pajuelo D."/>
            <person name="Ebbesson L."/>
            <person name="Teles M."/>
            <person name="MacKenzie S."/>
            <person name="Amaro C."/>
        </authorList>
    </citation>
    <scope>NUCLEOTIDE SEQUENCE</scope>
</reference>
<evidence type="ECO:0000313" key="1">
    <source>
        <dbReference type="EMBL" id="JAH57138.1"/>
    </source>
</evidence>